<keyword evidence="2" id="KW-1185">Reference proteome</keyword>
<proteinExistence type="predicted"/>
<reference evidence="1 2" key="1">
    <citation type="submission" date="2019-12" db="EMBL/GenBank/DDBJ databases">
        <authorList>
            <person name="Alioto T."/>
            <person name="Alioto T."/>
            <person name="Gomez Garrido J."/>
        </authorList>
    </citation>
    <scope>NUCLEOTIDE SEQUENCE [LARGE SCALE GENOMIC DNA]</scope>
</reference>
<dbReference type="EMBL" id="CACTIH010000038">
    <property type="protein sequence ID" value="CAA2938745.1"/>
    <property type="molecule type" value="Genomic_DNA"/>
</dbReference>
<comment type="caution">
    <text evidence="1">The sequence shown here is derived from an EMBL/GenBank/DDBJ whole genome shotgun (WGS) entry which is preliminary data.</text>
</comment>
<protein>
    <submittedName>
        <fullName evidence="1">Uncharacterized protein</fullName>
    </submittedName>
</protein>
<dbReference type="Gramene" id="OE9A072720T1">
    <property type="protein sequence ID" value="OE9A072720C1"/>
    <property type="gene ID" value="OE9A072720"/>
</dbReference>
<organism evidence="1 2">
    <name type="scientific">Olea europaea subsp. europaea</name>
    <dbReference type="NCBI Taxonomy" id="158383"/>
    <lineage>
        <taxon>Eukaryota</taxon>
        <taxon>Viridiplantae</taxon>
        <taxon>Streptophyta</taxon>
        <taxon>Embryophyta</taxon>
        <taxon>Tracheophyta</taxon>
        <taxon>Spermatophyta</taxon>
        <taxon>Magnoliopsida</taxon>
        <taxon>eudicotyledons</taxon>
        <taxon>Gunneridae</taxon>
        <taxon>Pentapetalae</taxon>
        <taxon>asterids</taxon>
        <taxon>lamiids</taxon>
        <taxon>Lamiales</taxon>
        <taxon>Oleaceae</taxon>
        <taxon>Oleeae</taxon>
        <taxon>Olea</taxon>
    </lineage>
</organism>
<evidence type="ECO:0000313" key="1">
    <source>
        <dbReference type="EMBL" id="CAA2938745.1"/>
    </source>
</evidence>
<dbReference type="Proteomes" id="UP000594638">
    <property type="component" value="Unassembled WGS sequence"/>
</dbReference>
<evidence type="ECO:0000313" key="2">
    <source>
        <dbReference type="Proteomes" id="UP000594638"/>
    </source>
</evidence>
<name>A0A8S0PCP8_OLEEU</name>
<gene>
    <name evidence="1" type="ORF">OLEA9_A072720</name>
</gene>
<sequence>MATTVTEPDFQAILEVSRTWCVGHVQDAVGMHPDFQVFLGGFWNTVCRQCLGHVWVVAGMQPGFQAFLGSFSDMVCKPCLGCCRDTSLFSRPVEDAAGTQPDFLTFIGSFLEHCVQAMTGTRPATAGMQPDFQAFLGSFWALCASHVHSEPNFQAILGNFWDTVCKPCPRCQGCIQTFRSRLGRCRDVAWIPGSFWDMVCRPCRGCCRDTQRFSCISRQFFGHCVQAMFGTRLSCDRDAA</sequence>
<dbReference type="AlphaFoldDB" id="A0A8S0PCP8"/>
<accession>A0A8S0PCP8</accession>